<reference evidence="5 6" key="1">
    <citation type="submission" date="2019-01" db="EMBL/GenBank/DDBJ databases">
        <title>Lujinxingia litoralis gen. nov., sp. nov. and Lujinxingia sediminis gen. nov., sp. nov., new members in the order Bradymonadales, isolated from coastal sediment.</title>
        <authorList>
            <person name="Li C.-M."/>
        </authorList>
    </citation>
    <scope>NUCLEOTIDE SEQUENCE [LARGE SCALE GENOMIC DNA]</scope>
    <source>
        <strain evidence="5 6">SEH01</strain>
    </source>
</reference>
<dbReference type="Proteomes" id="UP000282926">
    <property type="component" value="Unassembled WGS sequence"/>
</dbReference>
<evidence type="ECO:0000313" key="6">
    <source>
        <dbReference type="Proteomes" id="UP000282926"/>
    </source>
</evidence>
<feature type="compositionally biased region" description="Acidic residues" evidence="1">
    <location>
        <begin position="409"/>
        <end position="424"/>
    </location>
</feature>
<dbReference type="RefSeq" id="WP_127779485.1">
    <property type="nucleotide sequence ID" value="NZ_SADD01000001.1"/>
</dbReference>
<keyword evidence="6" id="KW-1185">Reference proteome</keyword>
<comment type="caution">
    <text evidence="5">The sequence shown here is derived from an EMBL/GenBank/DDBJ whole genome shotgun (WGS) entry which is preliminary data.</text>
</comment>
<sequence>MKIVCDNCGAKYSIADDKVQGKVFKIRCKKCSEVIVVKGTAEGSEEGGGEFGSAYGNTGGASEWYVVIDGDRVGPITPEEVEAYFTAGQVHPDTFAWRDGLDDWVMLSTLNEFAHLMQDAAGPNDATMIASAHNPLPATDLDATAAINSGRFDSLEGYSDNSASVESGSYDQQPSIESYSDNGYGGGGYDDGYDAGGYDAGGYDDGFGGGEGGMFAAFDSTPPEDDYAGGYGAEEPEPAAAPASGDMVGARNENSVLFSLSSVDQVKAVSKPAEGAAQGNDKSGLIDIQALASTHASMKGDKSSDDDFAPGTMSMPALMPMGSHRKQNKGLMIGVIAGVAILALALVVVVVVLLGKDGGDQPAQPAVAAAPAAAPAAAEAAPTPEEQKEAEEAKAAAEAAMAAANDKGSEEEAEDEAAAEEDEKEEARAEAPARKERASSRTSTRRSEPAPEPTRTASRTTGSSGGGVDSIIGQLDRSGSSSSSSGGSAPAAAKDVPDSLSRSQVAGTIRKYNSQIASCARDSNSGGLSGTARVRFAVQPAGNVTGASVQGGPMAGTDLGGCIERVVNSMRFPESKSDLPITYPFVIR</sequence>
<dbReference type="NCBIfam" id="NF033768">
    <property type="entry name" value="myxo_SS_tail"/>
    <property type="match status" value="1"/>
</dbReference>
<feature type="region of interest" description="Disordered" evidence="1">
    <location>
        <begin position="158"/>
        <end position="184"/>
    </location>
</feature>
<dbReference type="InterPro" id="IPR011723">
    <property type="entry name" value="Znf/thioredoxin_put"/>
</dbReference>
<feature type="region of interest" description="Disordered" evidence="1">
    <location>
        <begin position="377"/>
        <end position="506"/>
    </location>
</feature>
<dbReference type="EMBL" id="SADD01000001">
    <property type="protein sequence ID" value="RVU48964.1"/>
    <property type="molecule type" value="Genomic_DNA"/>
</dbReference>
<proteinExistence type="predicted"/>
<dbReference type="Pfam" id="PF13717">
    <property type="entry name" value="Zn_ribbon_4"/>
    <property type="match status" value="1"/>
</dbReference>
<feature type="compositionally biased region" description="Polar residues" evidence="1">
    <location>
        <begin position="159"/>
        <end position="181"/>
    </location>
</feature>
<evidence type="ECO:0000256" key="2">
    <source>
        <dbReference type="SAM" id="Phobius"/>
    </source>
</evidence>
<evidence type="ECO:0000259" key="3">
    <source>
        <dbReference type="Pfam" id="PF13717"/>
    </source>
</evidence>
<name>A0ABY0CZA5_9DELT</name>
<feature type="domain" description="GYF" evidence="4">
    <location>
        <begin position="64"/>
        <end position="113"/>
    </location>
</feature>
<evidence type="ECO:0000256" key="1">
    <source>
        <dbReference type="SAM" id="MobiDB-lite"/>
    </source>
</evidence>
<evidence type="ECO:0000313" key="5">
    <source>
        <dbReference type="EMBL" id="RVU48964.1"/>
    </source>
</evidence>
<feature type="domain" description="Zinc finger/thioredoxin putative" evidence="3">
    <location>
        <begin position="1"/>
        <end position="35"/>
    </location>
</feature>
<keyword evidence="2" id="KW-1133">Transmembrane helix</keyword>
<feature type="compositionally biased region" description="Basic and acidic residues" evidence="1">
    <location>
        <begin position="385"/>
        <end position="395"/>
    </location>
</feature>
<protein>
    <submittedName>
        <fullName evidence="5">DUF4339 domain-containing protein</fullName>
    </submittedName>
</protein>
<feature type="transmembrane region" description="Helical" evidence="2">
    <location>
        <begin position="331"/>
        <end position="355"/>
    </location>
</feature>
<dbReference type="Pfam" id="PF14237">
    <property type="entry name" value="GYF_2"/>
    <property type="match status" value="1"/>
</dbReference>
<dbReference type="InterPro" id="IPR049806">
    <property type="entry name" value="MasK-like_C"/>
</dbReference>
<keyword evidence="2" id="KW-0472">Membrane</keyword>
<feature type="region of interest" description="Disordered" evidence="1">
    <location>
        <begin position="214"/>
        <end position="245"/>
    </location>
</feature>
<feature type="compositionally biased region" description="Low complexity" evidence="1">
    <location>
        <begin position="478"/>
        <end position="488"/>
    </location>
</feature>
<dbReference type="InterPro" id="IPR025640">
    <property type="entry name" value="GYF_2"/>
</dbReference>
<organism evidence="5 6">
    <name type="scientific">Lujinxingia sediminis</name>
    <dbReference type="NCBI Taxonomy" id="2480984"/>
    <lineage>
        <taxon>Bacteria</taxon>
        <taxon>Deltaproteobacteria</taxon>
        <taxon>Bradymonadales</taxon>
        <taxon>Lujinxingiaceae</taxon>
        <taxon>Lujinxingia</taxon>
    </lineage>
</organism>
<gene>
    <name evidence="5" type="ORF">EA187_00540</name>
</gene>
<feature type="compositionally biased region" description="Basic and acidic residues" evidence="1">
    <location>
        <begin position="425"/>
        <end position="449"/>
    </location>
</feature>
<dbReference type="NCBIfam" id="TIGR02098">
    <property type="entry name" value="MJ0042_CXXC"/>
    <property type="match status" value="1"/>
</dbReference>
<evidence type="ECO:0000259" key="4">
    <source>
        <dbReference type="Pfam" id="PF14237"/>
    </source>
</evidence>
<keyword evidence="2" id="KW-0812">Transmembrane</keyword>
<accession>A0ABY0CZA5</accession>